<accession>A0A0F6QYX7</accession>
<organism evidence="8 10">
    <name type="scientific">Corynebacterium kutscheri</name>
    <dbReference type="NCBI Taxonomy" id="35755"/>
    <lineage>
        <taxon>Bacteria</taxon>
        <taxon>Bacillati</taxon>
        <taxon>Actinomycetota</taxon>
        <taxon>Actinomycetes</taxon>
        <taxon>Mycobacteriales</taxon>
        <taxon>Corynebacteriaceae</taxon>
        <taxon>Corynebacterium</taxon>
    </lineage>
</organism>
<dbReference type="STRING" id="35755.UL82_03135"/>
<reference evidence="9 11" key="2">
    <citation type="submission" date="2018-12" db="EMBL/GenBank/DDBJ databases">
        <authorList>
            <consortium name="Pathogen Informatics"/>
        </authorList>
    </citation>
    <scope>NUCLEOTIDE SEQUENCE [LARGE SCALE GENOMIC DNA]</scope>
    <source>
        <strain evidence="9 11">NCTC949</strain>
    </source>
</reference>
<dbReference type="PANTHER" id="PTHR40077:SF2">
    <property type="entry name" value="MEMBRANE PROTEIN"/>
    <property type="match status" value="1"/>
</dbReference>
<name>A0A0F6QYX7_9CORY</name>
<dbReference type="Pfam" id="PF12823">
    <property type="entry name" value="DUF3817"/>
    <property type="match status" value="1"/>
</dbReference>
<sequence>MSEAKQVHPERQRRVRSALQLFSISAWVTGVFLLVLVTRMVCEYLLHLDIPAWAHYIGQVHGLFYALFLLATLNLGTKALWPPQRWLMTAISGVVPFLSFYVERQRRKEVTAEFQLAQQ</sequence>
<feature type="transmembrane region" description="Helical" evidence="6">
    <location>
        <begin position="53"/>
        <end position="73"/>
    </location>
</feature>
<dbReference type="KEGG" id="cku:UL82_03135"/>
<dbReference type="AlphaFoldDB" id="A0A0F6QYX7"/>
<dbReference type="Proteomes" id="UP000271380">
    <property type="component" value="Chromosome"/>
</dbReference>
<dbReference type="EMBL" id="CP011312">
    <property type="protein sequence ID" value="AKE40842.1"/>
    <property type="molecule type" value="Genomic_DNA"/>
</dbReference>
<dbReference type="HOGENOM" id="CLU_120964_1_2_11"/>
<keyword evidence="10" id="KW-1185">Reference proteome</keyword>
<evidence type="ECO:0000256" key="3">
    <source>
        <dbReference type="ARBA" id="ARBA00022692"/>
    </source>
</evidence>
<feature type="transmembrane region" description="Helical" evidence="6">
    <location>
        <begin position="21"/>
        <end position="41"/>
    </location>
</feature>
<dbReference type="OrthoDB" id="9342687at2"/>
<evidence type="ECO:0000313" key="9">
    <source>
        <dbReference type="EMBL" id="VEH06566.1"/>
    </source>
</evidence>
<proteinExistence type="predicted"/>
<keyword evidence="3 6" id="KW-0812">Transmembrane</keyword>
<dbReference type="GO" id="GO:0005886">
    <property type="term" value="C:plasma membrane"/>
    <property type="evidence" value="ECO:0007669"/>
    <property type="project" value="UniProtKB-SubCell"/>
</dbReference>
<comment type="subcellular location">
    <subcellularLocation>
        <location evidence="1">Cell membrane</location>
        <topology evidence="1">Multi-pass membrane protein</topology>
    </subcellularLocation>
</comment>
<dbReference type="NCBIfam" id="TIGR03954">
    <property type="entry name" value="integ_memb_HG"/>
    <property type="match status" value="1"/>
</dbReference>
<reference evidence="8 10" key="1">
    <citation type="journal article" date="2015" name="Genome Announc.">
        <title>Complete Genome Sequence of Corynebacterium kutscheri DSM 20755, a Corynebacterial Type Strain with Remarkably Low G+C Content of Chromosomal DNA.</title>
        <authorList>
            <person name="Ruckert C."/>
            <person name="Albersmeier A."/>
            <person name="Winkler A."/>
            <person name="Tauch A."/>
        </authorList>
    </citation>
    <scope>NUCLEOTIDE SEQUENCE [LARGE SCALE GENOMIC DNA]</scope>
    <source>
        <strain evidence="8 10">DSM 20755</strain>
    </source>
</reference>
<evidence type="ECO:0000313" key="10">
    <source>
        <dbReference type="Proteomes" id="UP000033457"/>
    </source>
</evidence>
<protein>
    <submittedName>
        <fullName evidence="9">Hypothetical membrane protein</fullName>
    </submittedName>
    <submittedName>
        <fullName evidence="8">Integral membrane protein</fullName>
    </submittedName>
</protein>
<keyword evidence="5 6" id="KW-0472">Membrane</keyword>
<keyword evidence="2" id="KW-1003">Cell membrane</keyword>
<dbReference type="InterPro" id="IPR023845">
    <property type="entry name" value="DUF3817_TM"/>
</dbReference>
<evidence type="ECO:0000313" key="8">
    <source>
        <dbReference type="EMBL" id="AKE40842.1"/>
    </source>
</evidence>
<feature type="domain" description="DUF3817" evidence="7">
    <location>
        <begin position="19"/>
        <end position="107"/>
    </location>
</feature>
<gene>
    <name evidence="9" type="ORF">NCTC949_01190</name>
    <name evidence="8" type="ORF">UL82_03135</name>
</gene>
<dbReference type="EMBL" id="LR134377">
    <property type="protein sequence ID" value="VEH06566.1"/>
    <property type="molecule type" value="Genomic_DNA"/>
</dbReference>
<evidence type="ECO:0000256" key="6">
    <source>
        <dbReference type="SAM" id="Phobius"/>
    </source>
</evidence>
<dbReference type="Proteomes" id="UP000033457">
    <property type="component" value="Chromosome"/>
</dbReference>
<evidence type="ECO:0000256" key="2">
    <source>
        <dbReference type="ARBA" id="ARBA00022475"/>
    </source>
</evidence>
<evidence type="ECO:0000259" key="7">
    <source>
        <dbReference type="Pfam" id="PF12823"/>
    </source>
</evidence>
<evidence type="ECO:0000313" key="11">
    <source>
        <dbReference type="Proteomes" id="UP000271380"/>
    </source>
</evidence>
<evidence type="ECO:0000256" key="5">
    <source>
        <dbReference type="ARBA" id="ARBA00023136"/>
    </source>
</evidence>
<evidence type="ECO:0000256" key="1">
    <source>
        <dbReference type="ARBA" id="ARBA00004651"/>
    </source>
</evidence>
<dbReference type="PANTHER" id="PTHR40077">
    <property type="entry name" value="MEMBRANE PROTEIN-RELATED"/>
    <property type="match status" value="1"/>
</dbReference>
<evidence type="ECO:0000256" key="4">
    <source>
        <dbReference type="ARBA" id="ARBA00022989"/>
    </source>
</evidence>
<dbReference type="RefSeq" id="WP_046438964.1">
    <property type="nucleotide sequence ID" value="NZ_CP011312.1"/>
</dbReference>
<keyword evidence="4 6" id="KW-1133">Transmembrane helix</keyword>